<dbReference type="PANTHER" id="PTHR30146:SF109">
    <property type="entry name" value="HTH-TYPE TRANSCRIPTIONAL REGULATOR GALS"/>
    <property type="match status" value="1"/>
</dbReference>
<dbReference type="SMART" id="SM00354">
    <property type="entry name" value="HTH_LACI"/>
    <property type="match status" value="1"/>
</dbReference>
<dbReference type="Pfam" id="PF13377">
    <property type="entry name" value="Peripla_BP_3"/>
    <property type="match status" value="1"/>
</dbReference>
<protein>
    <submittedName>
        <fullName evidence="5">LacI family transcriptional regulator</fullName>
    </submittedName>
</protein>
<organism evidence="5 6">
    <name type="scientific">Mesobacillus subterraneus</name>
    <dbReference type="NCBI Taxonomy" id="285983"/>
    <lineage>
        <taxon>Bacteria</taxon>
        <taxon>Bacillati</taxon>
        <taxon>Bacillota</taxon>
        <taxon>Bacilli</taxon>
        <taxon>Bacillales</taxon>
        <taxon>Bacillaceae</taxon>
        <taxon>Mesobacillus</taxon>
    </lineage>
</organism>
<dbReference type="Gene3D" id="3.40.50.2300">
    <property type="match status" value="2"/>
</dbReference>
<gene>
    <name evidence="5" type="ORF">EJA10_11850</name>
</gene>
<reference evidence="6" key="1">
    <citation type="submission" date="2018-12" db="EMBL/GenBank/DDBJ databases">
        <title>Bacillus chawlae sp. nov., Bacillus glennii sp. nov., and Bacillus saganii sp. nov. Isolated from the Vehicle Assembly Building at Kennedy Space Center where the Viking Spacecraft were Assembled.</title>
        <authorList>
            <person name="Seuylemezian A."/>
            <person name="Vaishampayan P."/>
        </authorList>
    </citation>
    <scope>NUCLEOTIDE SEQUENCE [LARGE SCALE GENOMIC DNA]</scope>
    <source>
        <strain evidence="6">DSM 13966</strain>
    </source>
</reference>
<dbReference type="GO" id="GO:0003700">
    <property type="term" value="F:DNA-binding transcription factor activity"/>
    <property type="evidence" value="ECO:0007669"/>
    <property type="project" value="TreeGrafter"/>
</dbReference>
<dbReference type="SUPFAM" id="SSF53822">
    <property type="entry name" value="Periplasmic binding protein-like I"/>
    <property type="match status" value="1"/>
</dbReference>
<dbReference type="InterPro" id="IPR010982">
    <property type="entry name" value="Lambda_DNA-bd_dom_sf"/>
</dbReference>
<dbReference type="EMBL" id="RSFW01000013">
    <property type="protein sequence ID" value="RSD27223.1"/>
    <property type="molecule type" value="Genomic_DNA"/>
</dbReference>
<dbReference type="Proteomes" id="UP000279911">
    <property type="component" value="Unassembled WGS sequence"/>
</dbReference>
<evidence type="ECO:0000256" key="2">
    <source>
        <dbReference type="ARBA" id="ARBA00023125"/>
    </source>
</evidence>
<dbReference type="CDD" id="cd06294">
    <property type="entry name" value="PBP1_MalR-like"/>
    <property type="match status" value="1"/>
</dbReference>
<dbReference type="OrthoDB" id="9788209at2"/>
<dbReference type="PROSITE" id="PS50932">
    <property type="entry name" value="HTH_LACI_2"/>
    <property type="match status" value="1"/>
</dbReference>
<dbReference type="PANTHER" id="PTHR30146">
    <property type="entry name" value="LACI-RELATED TRANSCRIPTIONAL REPRESSOR"/>
    <property type="match status" value="1"/>
</dbReference>
<dbReference type="SUPFAM" id="SSF47413">
    <property type="entry name" value="lambda repressor-like DNA-binding domains"/>
    <property type="match status" value="1"/>
</dbReference>
<comment type="caution">
    <text evidence="5">The sequence shown here is derived from an EMBL/GenBank/DDBJ whole genome shotgun (WGS) entry which is preliminary data.</text>
</comment>
<evidence type="ECO:0000313" key="5">
    <source>
        <dbReference type="EMBL" id="RSD27223.1"/>
    </source>
</evidence>
<evidence type="ECO:0000256" key="3">
    <source>
        <dbReference type="ARBA" id="ARBA00023163"/>
    </source>
</evidence>
<dbReference type="InterPro" id="IPR000843">
    <property type="entry name" value="HTH_LacI"/>
</dbReference>
<dbReference type="AlphaFoldDB" id="A0A3R9FX61"/>
<dbReference type="RefSeq" id="WP_125480213.1">
    <property type="nucleotide sequence ID" value="NZ_RSFW01000013.1"/>
</dbReference>
<dbReference type="GO" id="GO:0000976">
    <property type="term" value="F:transcription cis-regulatory region binding"/>
    <property type="evidence" value="ECO:0007669"/>
    <property type="project" value="TreeGrafter"/>
</dbReference>
<dbReference type="PROSITE" id="PS00356">
    <property type="entry name" value="HTH_LACI_1"/>
    <property type="match status" value="1"/>
</dbReference>
<sequence length="341" mass="38715">MAVTIKDVAKAAGVSPSTVSRVIADHPHISEETKKRVRKVMDKLGYHPNFQARSLVVRSTETIGIVMPNSATQALQNPFFPEVIRGISMKAHEDQFGVYLTTGITDEEIFQQVVSMVQGRRVDGIILLYSKTDDRIMKYLLEEKFPFTVIGRPYRDAERITYVDNDNIYITKQVTDYLIKLGHRRIAFIGVNLEHVFTIDRLEGFKQAFKEAGIPYDDKYIIHEQCLKSEGKEGITKFLSSHEPPTALVVADDFTAIELMSYSEELNIKVPEEISIVSFNDVPLAEHMRPQLTSVNIDIFQLGFEAANCLIEMIKNPDTLPKRITIPARMIERKSCSPIHK</sequence>
<keyword evidence="3" id="KW-0804">Transcription</keyword>
<evidence type="ECO:0000256" key="1">
    <source>
        <dbReference type="ARBA" id="ARBA00023015"/>
    </source>
</evidence>
<feature type="domain" description="HTH lacI-type" evidence="4">
    <location>
        <begin position="3"/>
        <end position="57"/>
    </location>
</feature>
<evidence type="ECO:0000259" key="4">
    <source>
        <dbReference type="PROSITE" id="PS50932"/>
    </source>
</evidence>
<dbReference type="InterPro" id="IPR028082">
    <property type="entry name" value="Peripla_BP_I"/>
</dbReference>
<keyword evidence="2" id="KW-0238">DNA-binding</keyword>
<dbReference type="CDD" id="cd01392">
    <property type="entry name" value="HTH_LacI"/>
    <property type="match status" value="1"/>
</dbReference>
<dbReference type="PRINTS" id="PR00036">
    <property type="entry name" value="HTHLACI"/>
</dbReference>
<proteinExistence type="predicted"/>
<name>A0A3R9FX61_9BACI</name>
<accession>A0A3R9FX61</accession>
<dbReference type="InterPro" id="IPR046335">
    <property type="entry name" value="LacI/GalR-like_sensor"/>
</dbReference>
<dbReference type="Pfam" id="PF00356">
    <property type="entry name" value="LacI"/>
    <property type="match status" value="1"/>
</dbReference>
<dbReference type="Gene3D" id="1.10.260.40">
    <property type="entry name" value="lambda repressor-like DNA-binding domains"/>
    <property type="match status" value="1"/>
</dbReference>
<keyword evidence="1" id="KW-0805">Transcription regulation</keyword>
<evidence type="ECO:0000313" key="6">
    <source>
        <dbReference type="Proteomes" id="UP000279911"/>
    </source>
</evidence>